<evidence type="ECO:0000313" key="2">
    <source>
        <dbReference type="Proteomes" id="UP000183567"/>
    </source>
</evidence>
<reference evidence="1 2" key="1">
    <citation type="submission" date="2016-03" db="EMBL/GenBank/DDBJ databases">
        <title>Comparative genomics of the ectomycorrhizal sister species Rhizopogon vinicolor and Rhizopogon vesiculosus (Basidiomycota: Boletales) reveals a divergence of the mating type B locus.</title>
        <authorList>
            <person name="Mujic A.B."/>
            <person name="Kuo A."/>
            <person name="Tritt A."/>
            <person name="Lipzen A."/>
            <person name="Chen C."/>
            <person name="Johnson J."/>
            <person name="Sharma A."/>
            <person name="Barry K."/>
            <person name="Grigoriev I.V."/>
            <person name="Spatafora J.W."/>
        </authorList>
    </citation>
    <scope>NUCLEOTIDE SEQUENCE [LARGE SCALE GENOMIC DNA]</scope>
    <source>
        <strain evidence="1 2">AM-OR11-056</strain>
    </source>
</reference>
<name>A0A1J8Q7D8_9AGAM</name>
<comment type="caution">
    <text evidence="1">The sequence shown here is derived from an EMBL/GenBank/DDBJ whole genome shotgun (WGS) entry which is preliminary data.</text>
</comment>
<protein>
    <submittedName>
        <fullName evidence="1">Uncharacterized protein</fullName>
    </submittedName>
</protein>
<keyword evidence="2" id="KW-1185">Reference proteome</keyword>
<proteinExistence type="predicted"/>
<gene>
    <name evidence="1" type="ORF">AZE42_13010</name>
</gene>
<dbReference type="EMBL" id="LVVM01005872">
    <property type="protein sequence ID" value="OJA09577.1"/>
    <property type="molecule type" value="Genomic_DNA"/>
</dbReference>
<sequence length="26" mass="2871">MDLCPHAAFIDIIREPGWKRVAMGSG</sequence>
<evidence type="ECO:0000313" key="1">
    <source>
        <dbReference type="EMBL" id="OJA09577.1"/>
    </source>
</evidence>
<accession>A0A1J8Q7D8</accession>
<organism evidence="1 2">
    <name type="scientific">Rhizopogon vesiculosus</name>
    <dbReference type="NCBI Taxonomy" id="180088"/>
    <lineage>
        <taxon>Eukaryota</taxon>
        <taxon>Fungi</taxon>
        <taxon>Dikarya</taxon>
        <taxon>Basidiomycota</taxon>
        <taxon>Agaricomycotina</taxon>
        <taxon>Agaricomycetes</taxon>
        <taxon>Agaricomycetidae</taxon>
        <taxon>Boletales</taxon>
        <taxon>Suillineae</taxon>
        <taxon>Rhizopogonaceae</taxon>
        <taxon>Rhizopogon</taxon>
    </lineage>
</organism>
<dbReference type="Proteomes" id="UP000183567">
    <property type="component" value="Unassembled WGS sequence"/>
</dbReference>
<dbReference type="AlphaFoldDB" id="A0A1J8Q7D8"/>